<dbReference type="PROSITE" id="PS01081">
    <property type="entry name" value="HTH_TETR_1"/>
    <property type="match status" value="1"/>
</dbReference>
<keyword evidence="2 4" id="KW-0238">DNA-binding</keyword>
<dbReference type="SUPFAM" id="SSF46689">
    <property type="entry name" value="Homeodomain-like"/>
    <property type="match status" value="1"/>
</dbReference>
<evidence type="ECO:0000256" key="3">
    <source>
        <dbReference type="ARBA" id="ARBA00023163"/>
    </source>
</evidence>
<dbReference type="Gene3D" id="1.10.357.10">
    <property type="entry name" value="Tetracycline Repressor, domain 2"/>
    <property type="match status" value="1"/>
</dbReference>
<evidence type="ECO:0000256" key="4">
    <source>
        <dbReference type="PROSITE-ProRule" id="PRU00335"/>
    </source>
</evidence>
<comment type="caution">
    <text evidence="6">The sequence shown here is derived from an EMBL/GenBank/DDBJ whole genome shotgun (WGS) entry which is preliminary data.</text>
</comment>
<dbReference type="Proteomes" id="UP001500767">
    <property type="component" value="Unassembled WGS sequence"/>
</dbReference>
<dbReference type="InterPro" id="IPR009057">
    <property type="entry name" value="Homeodomain-like_sf"/>
</dbReference>
<evidence type="ECO:0000313" key="7">
    <source>
        <dbReference type="Proteomes" id="UP001500767"/>
    </source>
</evidence>
<protein>
    <submittedName>
        <fullName evidence="6">TetR family transcriptional regulator</fullName>
    </submittedName>
</protein>
<keyword evidence="7" id="KW-1185">Reference proteome</keyword>
<dbReference type="PROSITE" id="PS50977">
    <property type="entry name" value="HTH_TETR_2"/>
    <property type="match status" value="1"/>
</dbReference>
<dbReference type="InterPro" id="IPR050109">
    <property type="entry name" value="HTH-type_TetR-like_transc_reg"/>
</dbReference>
<dbReference type="InterPro" id="IPR023772">
    <property type="entry name" value="DNA-bd_HTH_TetR-type_CS"/>
</dbReference>
<dbReference type="PRINTS" id="PR00455">
    <property type="entry name" value="HTHTETR"/>
</dbReference>
<reference evidence="7" key="1">
    <citation type="journal article" date="2019" name="Int. J. Syst. Evol. Microbiol.">
        <title>The Global Catalogue of Microorganisms (GCM) 10K type strain sequencing project: providing services to taxonomists for standard genome sequencing and annotation.</title>
        <authorList>
            <consortium name="The Broad Institute Genomics Platform"/>
            <consortium name="The Broad Institute Genome Sequencing Center for Infectious Disease"/>
            <person name="Wu L."/>
            <person name="Ma J."/>
        </authorList>
    </citation>
    <scope>NUCLEOTIDE SEQUENCE [LARGE SCALE GENOMIC DNA]</scope>
    <source>
        <strain evidence="7">JCM 16540</strain>
    </source>
</reference>
<dbReference type="PANTHER" id="PTHR30055">
    <property type="entry name" value="HTH-TYPE TRANSCRIPTIONAL REGULATOR RUTR"/>
    <property type="match status" value="1"/>
</dbReference>
<feature type="DNA-binding region" description="H-T-H motif" evidence="4">
    <location>
        <begin position="29"/>
        <end position="48"/>
    </location>
</feature>
<proteinExistence type="predicted"/>
<name>A0ABP6Y9K3_9ACTN</name>
<evidence type="ECO:0000256" key="2">
    <source>
        <dbReference type="ARBA" id="ARBA00023125"/>
    </source>
</evidence>
<keyword evidence="3" id="KW-0804">Transcription</keyword>
<keyword evidence="1" id="KW-0805">Transcription regulation</keyword>
<dbReference type="RefSeq" id="WP_204913082.1">
    <property type="nucleotide sequence ID" value="NZ_BAAAYR010000007.1"/>
</dbReference>
<dbReference type="InterPro" id="IPR001647">
    <property type="entry name" value="HTH_TetR"/>
</dbReference>
<sequence>MVRWEPGAQERLAAAALELYASRGFEQTTAADVAQSVGLTERTFFRYFADKREVLFAGQDHFQQLFVANVAAAPPEASAMEAVSFALDAAAVFFPDERRPHSRLRQSIIDANPGLHERELLKLARLTEGMAAALRDRGVPEPQATLAAHTGVTVFGVAFRLWVGEHEERPLGAIEADVLRDLQALSPSVR</sequence>
<evidence type="ECO:0000313" key="6">
    <source>
        <dbReference type="EMBL" id="GAA3579044.1"/>
    </source>
</evidence>
<gene>
    <name evidence="6" type="ORF">GCM10022197_40650</name>
</gene>
<dbReference type="Pfam" id="PF00440">
    <property type="entry name" value="TetR_N"/>
    <property type="match status" value="1"/>
</dbReference>
<evidence type="ECO:0000256" key="1">
    <source>
        <dbReference type="ARBA" id="ARBA00023015"/>
    </source>
</evidence>
<organism evidence="6 7">
    <name type="scientific">Microlunatus spumicola</name>
    <dbReference type="NCBI Taxonomy" id="81499"/>
    <lineage>
        <taxon>Bacteria</taxon>
        <taxon>Bacillati</taxon>
        <taxon>Actinomycetota</taxon>
        <taxon>Actinomycetes</taxon>
        <taxon>Propionibacteriales</taxon>
        <taxon>Propionibacteriaceae</taxon>
        <taxon>Microlunatus</taxon>
    </lineage>
</organism>
<accession>A0ABP6Y9K3</accession>
<dbReference type="PANTHER" id="PTHR30055:SF238">
    <property type="entry name" value="MYCOFACTOCIN BIOSYNTHESIS TRANSCRIPTIONAL REGULATOR MFTR-RELATED"/>
    <property type="match status" value="1"/>
</dbReference>
<evidence type="ECO:0000259" key="5">
    <source>
        <dbReference type="PROSITE" id="PS50977"/>
    </source>
</evidence>
<feature type="domain" description="HTH tetR-type" evidence="5">
    <location>
        <begin position="6"/>
        <end position="66"/>
    </location>
</feature>
<dbReference type="EMBL" id="BAAAYR010000007">
    <property type="protein sequence ID" value="GAA3579044.1"/>
    <property type="molecule type" value="Genomic_DNA"/>
</dbReference>